<dbReference type="Proteomes" id="UP000620224">
    <property type="component" value="Unassembled WGS sequence"/>
</dbReference>
<name>A0A918J9V8_9ACTN</name>
<evidence type="ECO:0000313" key="3">
    <source>
        <dbReference type="Proteomes" id="UP000620224"/>
    </source>
</evidence>
<comment type="caution">
    <text evidence="2">The sequence shown here is derived from an EMBL/GenBank/DDBJ whole genome shotgun (WGS) entry which is preliminary data.</text>
</comment>
<evidence type="ECO:0000256" key="1">
    <source>
        <dbReference type="SAM" id="MobiDB-lite"/>
    </source>
</evidence>
<reference evidence="2" key="1">
    <citation type="journal article" date="2014" name="Int. J. Syst. Evol. Microbiol.">
        <title>Complete genome sequence of Corynebacterium casei LMG S-19264T (=DSM 44701T), isolated from a smear-ripened cheese.</title>
        <authorList>
            <consortium name="US DOE Joint Genome Institute (JGI-PGF)"/>
            <person name="Walter F."/>
            <person name="Albersmeier A."/>
            <person name="Kalinowski J."/>
            <person name="Ruckert C."/>
        </authorList>
    </citation>
    <scope>NUCLEOTIDE SEQUENCE</scope>
    <source>
        <strain evidence="2">JCM 4490</strain>
    </source>
</reference>
<dbReference type="EMBL" id="BMUE01000009">
    <property type="protein sequence ID" value="GGW61435.1"/>
    <property type="molecule type" value="Genomic_DNA"/>
</dbReference>
<evidence type="ECO:0000313" key="2">
    <source>
        <dbReference type="EMBL" id="GGW61435.1"/>
    </source>
</evidence>
<reference evidence="2" key="2">
    <citation type="submission" date="2020-09" db="EMBL/GenBank/DDBJ databases">
        <authorList>
            <person name="Sun Q."/>
            <person name="Ohkuma M."/>
        </authorList>
    </citation>
    <scope>NUCLEOTIDE SEQUENCE</scope>
    <source>
        <strain evidence="2">JCM 4490</strain>
    </source>
</reference>
<protein>
    <submittedName>
        <fullName evidence="2">Uncharacterized protein</fullName>
    </submittedName>
</protein>
<accession>A0A918J9V8</accession>
<dbReference type="AlphaFoldDB" id="A0A918J9V8"/>
<sequence length="60" mass="6583">MLEQKAHATRLRKGHALPTPGQEPDSSGKAHVKAVTAGAPRVHVHLLMHMQVNRVMIRVS</sequence>
<keyword evidence="3" id="KW-1185">Reference proteome</keyword>
<organism evidence="2 3">
    <name type="scientific">Streptomyces lucensis JCM 4490</name>
    <dbReference type="NCBI Taxonomy" id="1306176"/>
    <lineage>
        <taxon>Bacteria</taxon>
        <taxon>Bacillati</taxon>
        <taxon>Actinomycetota</taxon>
        <taxon>Actinomycetes</taxon>
        <taxon>Kitasatosporales</taxon>
        <taxon>Streptomycetaceae</taxon>
        <taxon>Streptomyces</taxon>
    </lineage>
</organism>
<proteinExistence type="predicted"/>
<gene>
    <name evidence="2" type="ORF">GCM10010503_43150</name>
</gene>
<feature type="region of interest" description="Disordered" evidence="1">
    <location>
        <begin position="1"/>
        <end position="31"/>
    </location>
</feature>